<dbReference type="AlphaFoldDB" id="A0AAV2B6E2"/>
<evidence type="ECO:0000313" key="2">
    <source>
        <dbReference type="Proteomes" id="UP001497382"/>
    </source>
</evidence>
<dbReference type="Proteomes" id="UP001497382">
    <property type="component" value="Unassembled WGS sequence"/>
</dbReference>
<gene>
    <name evidence="1" type="ORF">LARSCL_LOCUS17223</name>
</gene>
<proteinExistence type="predicted"/>
<keyword evidence="2" id="KW-1185">Reference proteome</keyword>
<evidence type="ECO:0000313" key="1">
    <source>
        <dbReference type="EMBL" id="CAL1291682.1"/>
    </source>
</evidence>
<organism evidence="1 2">
    <name type="scientific">Larinioides sclopetarius</name>
    <dbReference type="NCBI Taxonomy" id="280406"/>
    <lineage>
        <taxon>Eukaryota</taxon>
        <taxon>Metazoa</taxon>
        <taxon>Ecdysozoa</taxon>
        <taxon>Arthropoda</taxon>
        <taxon>Chelicerata</taxon>
        <taxon>Arachnida</taxon>
        <taxon>Araneae</taxon>
        <taxon>Araneomorphae</taxon>
        <taxon>Entelegynae</taxon>
        <taxon>Araneoidea</taxon>
        <taxon>Araneidae</taxon>
        <taxon>Larinioides</taxon>
    </lineage>
</organism>
<sequence length="94" mass="9989">MLSKGREHDLIDAAAGYRTLTTGGSSHGRRTIHLLTACLVIGTGLRLTGAVHCPRKRGSGDGSSSHYVTYCHTEGSSSFITFLVCESHEASLVQ</sequence>
<protein>
    <submittedName>
        <fullName evidence="1">Uncharacterized protein</fullName>
    </submittedName>
</protein>
<accession>A0AAV2B6E2</accession>
<name>A0AAV2B6E2_9ARAC</name>
<reference evidence="1 2" key="1">
    <citation type="submission" date="2024-04" db="EMBL/GenBank/DDBJ databases">
        <authorList>
            <person name="Rising A."/>
            <person name="Reimegard J."/>
            <person name="Sonavane S."/>
            <person name="Akerstrom W."/>
            <person name="Nylinder S."/>
            <person name="Hedman E."/>
            <person name="Kallberg Y."/>
        </authorList>
    </citation>
    <scope>NUCLEOTIDE SEQUENCE [LARGE SCALE GENOMIC DNA]</scope>
</reference>
<dbReference type="EMBL" id="CAXIEN010000290">
    <property type="protein sequence ID" value="CAL1291682.1"/>
    <property type="molecule type" value="Genomic_DNA"/>
</dbReference>
<comment type="caution">
    <text evidence="1">The sequence shown here is derived from an EMBL/GenBank/DDBJ whole genome shotgun (WGS) entry which is preliminary data.</text>
</comment>